<reference evidence="9 10" key="1">
    <citation type="submission" date="2019-07" db="EMBL/GenBank/DDBJ databases">
        <title>Whole genome shotgun sequence of Alkalibacillus haloalkaliphilus NBRC 103110.</title>
        <authorList>
            <person name="Hosoyama A."/>
            <person name="Uohara A."/>
            <person name="Ohji S."/>
            <person name="Ichikawa N."/>
        </authorList>
    </citation>
    <scope>NUCLEOTIDE SEQUENCE [LARGE SCALE GENOMIC DNA]</scope>
    <source>
        <strain evidence="9 10">NBRC 103110</strain>
    </source>
</reference>
<dbReference type="AlphaFoldDB" id="A0A511W4N1"/>
<sequence length="346" mass="39452">MQIETEELSQGGWKQFKLTNNNGVSLHLLNYGGRITKIMAPNQNGIFENIVLGYKNLEDYKKDPYYLGALIGRVAGRIAGAEFHINNHTYNLEKNDGNNHLHGGSTGFHNTLWDAQPFQDQDQVGLSLSHKRANLEDGYPGDLRVTVTYTLTNNNEIIIDYDAIANEDTFLTLTNHTYFNLSGDLKDTIDQHWLKVNSQKFLELDNELIPTGIMNVLHTPFDFLKWRQLESGLKSKHQQIKLANNGYDHYFIFDRSTNEQLSVKEEKSGRKLTMHTTQPGMILYTANNLNHDVKLSERDSQKYLGICFETQASPGSIMHNDLPSIKLDANTPYKQQTLFRLSAENN</sequence>
<dbReference type="GO" id="GO:0006006">
    <property type="term" value="P:glucose metabolic process"/>
    <property type="evidence" value="ECO:0007669"/>
    <property type="project" value="TreeGrafter"/>
</dbReference>
<keyword evidence="10" id="KW-1185">Reference proteome</keyword>
<evidence type="ECO:0000256" key="2">
    <source>
        <dbReference type="ARBA" id="ARBA00006206"/>
    </source>
</evidence>
<dbReference type="EC" id="5.1.3.3" evidence="5"/>
<dbReference type="PIRSF" id="PIRSF005096">
    <property type="entry name" value="GALM"/>
    <property type="match status" value="1"/>
</dbReference>
<dbReference type="PANTHER" id="PTHR10091">
    <property type="entry name" value="ALDOSE-1-EPIMERASE"/>
    <property type="match status" value="1"/>
</dbReference>
<evidence type="ECO:0000256" key="3">
    <source>
        <dbReference type="ARBA" id="ARBA00023235"/>
    </source>
</evidence>
<feature type="active site" description="Proton acceptor" evidence="6">
    <location>
        <position position="309"/>
    </location>
</feature>
<evidence type="ECO:0000313" key="10">
    <source>
        <dbReference type="Proteomes" id="UP000321440"/>
    </source>
</evidence>
<evidence type="ECO:0000313" key="9">
    <source>
        <dbReference type="EMBL" id="GEN46066.1"/>
    </source>
</evidence>
<dbReference type="CDD" id="cd09019">
    <property type="entry name" value="galactose_mutarotase_like"/>
    <property type="match status" value="1"/>
</dbReference>
<evidence type="ECO:0000256" key="4">
    <source>
        <dbReference type="ARBA" id="ARBA00023277"/>
    </source>
</evidence>
<dbReference type="InterPro" id="IPR047215">
    <property type="entry name" value="Galactose_mutarotase-like"/>
</dbReference>
<evidence type="ECO:0000256" key="7">
    <source>
        <dbReference type="PIRSR" id="PIRSR005096-2"/>
    </source>
</evidence>
<feature type="active site" description="Proton donor" evidence="6">
    <location>
        <position position="176"/>
    </location>
</feature>
<evidence type="ECO:0000256" key="5">
    <source>
        <dbReference type="PIRNR" id="PIRNR005096"/>
    </source>
</evidence>
<comment type="caution">
    <text evidence="9">The sequence shown here is derived from an EMBL/GenBank/DDBJ whole genome shotgun (WGS) entry which is preliminary data.</text>
</comment>
<keyword evidence="3 5" id="KW-0413">Isomerase</keyword>
<dbReference type="Proteomes" id="UP000321440">
    <property type="component" value="Unassembled WGS sequence"/>
</dbReference>
<dbReference type="InterPro" id="IPR008183">
    <property type="entry name" value="Aldose_1/G6P_1-epimerase"/>
</dbReference>
<evidence type="ECO:0000256" key="1">
    <source>
        <dbReference type="ARBA" id="ARBA00005028"/>
    </source>
</evidence>
<dbReference type="PANTHER" id="PTHR10091:SF0">
    <property type="entry name" value="GALACTOSE MUTAROTASE"/>
    <property type="match status" value="1"/>
</dbReference>
<dbReference type="OrthoDB" id="9779408at2"/>
<keyword evidence="4 5" id="KW-0119">Carbohydrate metabolism</keyword>
<proteinExistence type="inferred from homology"/>
<dbReference type="GO" id="GO:0005737">
    <property type="term" value="C:cytoplasm"/>
    <property type="evidence" value="ECO:0007669"/>
    <property type="project" value="TreeGrafter"/>
</dbReference>
<comment type="similarity">
    <text evidence="2 5">Belongs to the aldose epimerase family.</text>
</comment>
<organism evidence="9 10">
    <name type="scientific">Alkalibacillus haloalkaliphilus</name>
    <dbReference type="NCBI Taxonomy" id="94136"/>
    <lineage>
        <taxon>Bacteria</taxon>
        <taxon>Bacillati</taxon>
        <taxon>Bacillota</taxon>
        <taxon>Bacilli</taxon>
        <taxon>Bacillales</taxon>
        <taxon>Bacillaceae</taxon>
        <taxon>Alkalibacillus</taxon>
    </lineage>
</organism>
<accession>A0A511W4N1</accession>
<dbReference type="GO" id="GO:0030246">
    <property type="term" value="F:carbohydrate binding"/>
    <property type="evidence" value="ECO:0007669"/>
    <property type="project" value="InterPro"/>
</dbReference>
<evidence type="ECO:0000256" key="6">
    <source>
        <dbReference type="PIRSR" id="PIRSR005096-1"/>
    </source>
</evidence>
<dbReference type="InterPro" id="IPR011013">
    <property type="entry name" value="Gal_mutarotase_sf_dom"/>
</dbReference>
<dbReference type="InterPro" id="IPR015443">
    <property type="entry name" value="Aldose_1-epimerase"/>
</dbReference>
<feature type="binding site" evidence="7">
    <location>
        <position position="248"/>
    </location>
    <ligand>
        <name>beta-D-galactose</name>
        <dbReference type="ChEBI" id="CHEBI:27667"/>
    </ligand>
</feature>
<dbReference type="SUPFAM" id="SSF74650">
    <property type="entry name" value="Galactose mutarotase-like"/>
    <property type="match status" value="1"/>
</dbReference>
<dbReference type="RefSeq" id="WP_146816539.1">
    <property type="nucleotide sequence ID" value="NZ_BJYA01000012.1"/>
</dbReference>
<dbReference type="Gene3D" id="2.70.98.10">
    <property type="match status" value="1"/>
</dbReference>
<protein>
    <recommendedName>
        <fullName evidence="5">Aldose 1-epimerase</fullName>
        <ecNumber evidence="5">5.1.3.3</ecNumber>
    </recommendedName>
</protein>
<comment type="pathway">
    <text evidence="1 5">Carbohydrate metabolism; hexose metabolism.</text>
</comment>
<dbReference type="GO" id="GO:0004034">
    <property type="term" value="F:aldose 1-epimerase activity"/>
    <property type="evidence" value="ECO:0007669"/>
    <property type="project" value="UniProtKB-EC"/>
</dbReference>
<comment type="catalytic activity">
    <reaction evidence="5">
        <text>alpha-D-glucose = beta-D-glucose</text>
        <dbReference type="Rhea" id="RHEA:10264"/>
        <dbReference type="ChEBI" id="CHEBI:15903"/>
        <dbReference type="ChEBI" id="CHEBI:17925"/>
        <dbReference type="EC" id="5.1.3.3"/>
    </reaction>
</comment>
<dbReference type="EMBL" id="BJYA01000012">
    <property type="protein sequence ID" value="GEN46066.1"/>
    <property type="molecule type" value="Genomic_DNA"/>
</dbReference>
<name>A0A511W4N1_9BACI</name>
<dbReference type="UniPathway" id="UPA00242"/>
<dbReference type="Pfam" id="PF01263">
    <property type="entry name" value="Aldose_epim"/>
    <property type="match status" value="1"/>
</dbReference>
<gene>
    <name evidence="9" type="ORF">AHA02nite_18420</name>
</gene>
<dbReference type="GO" id="GO:0033499">
    <property type="term" value="P:galactose catabolic process via UDP-galactose, Leloir pathway"/>
    <property type="evidence" value="ECO:0007669"/>
    <property type="project" value="TreeGrafter"/>
</dbReference>
<dbReference type="InterPro" id="IPR014718">
    <property type="entry name" value="GH-type_carb-bd"/>
</dbReference>
<feature type="binding site" evidence="8">
    <location>
        <begin position="176"/>
        <end position="178"/>
    </location>
    <ligand>
        <name>beta-D-galactose</name>
        <dbReference type="ChEBI" id="CHEBI:27667"/>
    </ligand>
</feature>
<evidence type="ECO:0000256" key="8">
    <source>
        <dbReference type="PIRSR" id="PIRSR005096-3"/>
    </source>
</evidence>